<dbReference type="EMBL" id="JAVDSB010000007">
    <property type="protein sequence ID" value="MDR6552633.1"/>
    <property type="molecule type" value="Genomic_DNA"/>
</dbReference>
<reference evidence="2 3" key="1">
    <citation type="submission" date="2023-07" db="EMBL/GenBank/DDBJ databases">
        <title>Sorghum-associated microbial communities from plants grown in Nebraska, USA.</title>
        <authorList>
            <person name="Schachtman D."/>
        </authorList>
    </citation>
    <scope>NUCLEOTIDE SEQUENCE [LARGE SCALE GENOMIC DNA]</scope>
    <source>
        <strain evidence="2 3">CC258</strain>
    </source>
</reference>
<name>A0ABU1NYR0_9BACL</name>
<evidence type="ECO:0000256" key="1">
    <source>
        <dbReference type="SAM" id="Phobius"/>
    </source>
</evidence>
<feature type="transmembrane region" description="Helical" evidence="1">
    <location>
        <begin position="78"/>
        <end position="101"/>
    </location>
</feature>
<feature type="transmembrane region" description="Helical" evidence="1">
    <location>
        <begin position="6"/>
        <end position="31"/>
    </location>
</feature>
<sequence>MGIPFIAAIMGSFMFAIVHIIVHLVLFGLCYRNTFKREIRIDEFLIKSDSWIYNAMRGISYLFILAFGYDFIGQYMKFYVFNVLFYLSVFMVVIMYTIWILSFLKRNDHVIGEC</sequence>
<evidence type="ECO:0000313" key="2">
    <source>
        <dbReference type="EMBL" id="MDR6552633.1"/>
    </source>
</evidence>
<dbReference type="Proteomes" id="UP001267290">
    <property type="component" value="Unassembled WGS sequence"/>
</dbReference>
<dbReference type="RefSeq" id="WP_310500153.1">
    <property type="nucleotide sequence ID" value="NZ_JAVDSB010000007.1"/>
</dbReference>
<keyword evidence="1" id="KW-1133">Transmembrane helix</keyword>
<comment type="caution">
    <text evidence="2">The sequence shown here is derived from an EMBL/GenBank/DDBJ whole genome shotgun (WGS) entry which is preliminary data.</text>
</comment>
<proteinExistence type="predicted"/>
<evidence type="ECO:0008006" key="4">
    <source>
        <dbReference type="Google" id="ProtNLM"/>
    </source>
</evidence>
<keyword evidence="1" id="KW-0472">Membrane</keyword>
<gene>
    <name evidence="2" type="ORF">J2736_003840</name>
</gene>
<organism evidence="2 3">
    <name type="scientific">Paenibacillus qinlingensis</name>
    <dbReference type="NCBI Taxonomy" id="1837343"/>
    <lineage>
        <taxon>Bacteria</taxon>
        <taxon>Bacillati</taxon>
        <taxon>Bacillota</taxon>
        <taxon>Bacilli</taxon>
        <taxon>Bacillales</taxon>
        <taxon>Paenibacillaceae</taxon>
        <taxon>Paenibacillus</taxon>
    </lineage>
</organism>
<keyword evidence="3" id="KW-1185">Reference proteome</keyword>
<feature type="transmembrane region" description="Helical" evidence="1">
    <location>
        <begin position="51"/>
        <end position="72"/>
    </location>
</feature>
<accession>A0ABU1NYR0</accession>
<evidence type="ECO:0000313" key="3">
    <source>
        <dbReference type="Proteomes" id="UP001267290"/>
    </source>
</evidence>
<keyword evidence="1" id="KW-0812">Transmembrane</keyword>
<protein>
    <recommendedName>
        <fullName evidence="4">DUF3796 domain-containing protein</fullName>
    </recommendedName>
</protein>